<dbReference type="AlphaFoldDB" id="A0AA36HLW0"/>
<feature type="region of interest" description="Disordered" evidence="1">
    <location>
        <begin position="163"/>
        <end position="183"/>
    </location>
</feature>
<keyword evidence="2" id="KW-0472">Membrane</keyword>
<name>A0AA36HLW0_9DINO</name>
<feature type="compositionally biased region" description="Gly residues" evidence="1">
    <location>
        <begin position="163"/>
        <end position="172"/>
    </location>
</feature>
<organism evidence="3 4">
    <name type="scientific">Effrenium voratum</name>
    <dbReference type="NCBI Taxonomy" id="2562239"/>
    <lineage>
        <taxon>Eukaryota</taxon>
        <taxon>Sar</taxon>
        <taxon>Alveolata</taxon>
        <taxon>Dinophyceae</taxon>
        <taxon>Suessiales</taxon>
        <taxon>Symbiodiniaceae</taxon>
        <taxon>Effrenium</taxon>
    </lineage>
</organism>
<proteinExistence type="predicted"/>
<accession>A0AA36HLW0</accession>
<evidence type="ECO:0000256" key="1">
    <source>
        <dbReference type="SAM" id="MobiDB-lite"/>
    </source>
</evidence>
<evidence type="ECO:0000313" key="3">
    <source>
        <dbReference type="EMBL" id="CAJ1370593.1"/>
    </source>
</evidence>
<keyword evidence="4" id="KW-1185">Reference proteome</keyword>
<evidence type="ECO:0000256" key="2">
    <source>
        <dbReference type="SAM" id="Phobius"/>
    </source>
</evidence>
<dbReference type="Proteomes" id="UP001178507">
    <property type="component" value="Unassembled WGS sequence"/>
</dbReference>
<gene>
    <name evidence="3" type="ORF">EVOR1521_LOCUS1124</name>
</gene>
<feature type="region of interest" description="Disordered" evidence="1">
    <location>
        <begin position="75"/>
        <end position="99"/>
    </location>
</feature>
<protein>
    <submittedName>
        <fullName evidence="3">Uncharacterized protein</fullName>
    </submittedName>
</protein>
<dbReference type="EMBL" id="CAUJNA010000027">
    <property type="protein sequence ID" value="CAJ1370593.1"/>
    <property type="molecule type" value="Genomic_DNA"/>
</dbReference>
<feature type="transmembrane region" description="Helical" evidence="2">
    <location>
        <begin position="28"/>
        <end position="49"/>
    </location>
</feature>
<comment type="caution">
    <text evidence="3">The sequence shown here is derived from an EMBL/GenBank/DDBJ whole genome shotgun (WGS) entry which is preliminary data.</text>
</comment>
<keyword evidence="2" id="KW-0812">Transmembrane</keyword>
<feature type="compositionally biased region" description="Low complexity" evidence="1">
    <location>
        <begin position="173"/>
        <end position="183"/>
    </location>
</feature>
<evidence type="ECO:0000313" key="4">
    <source>
        <dbReference type="Proteomes" id="UP001178507"/>
    </source>
</evidence>
<sequence length="183" mass="18766">MDDEVNTTTSQVVTVASVRDQLTKEQRLIITFSALGTLVLCICCGCCMHRLQRLYHKTRQVLPELPELRRFSLLSAASSKNSSPEDASTAESTAKPEDCHMRMLAQDLDRSLRETAEVKGNEAPPDLEALPSQVPAAAPAAGAPGASGAGGCGGARGAFGGGLAPGAGGRGGAEQCAAATTGV</sequence>
<reference evidence="3" key="1">
    <citation type="submission" date="2023-08" db="EMBL/GenBank/DDBJ databases">
        <authorList>
            <person name="Chen Y."/>
            <person name="Shah S."/>
            <person name="Dougan E. K."/>
            <person name="Thang M."/>
            <person name="Chan C."/>
        </authorList>
    </citation>
    <scope>NUCLEOTIDE SEQUENCE</scope>
</reference>
<keyword evidence="2" id="KW-1133">Transmembrane helix</keyword>